<dbReference type="KEGG" id="cel:CELE_K10C2.1"/>
<keyword evidence="5" id="KW-1185">Reference proteome</keyword>
<evidence type="ECO:0000256" key="2">
    <source>
        <dbReference type="RuleBase" id="RU361156"/>
    </source>
</evidence>
<feature type="compositionally biased region" description="Basic and acidic residues" evidence="3">
    <location>
        <begin position="1108"/>
        <end position="1121"/>
    </location>
</feature>
<dbReference type="SUPFAM" id="SSF53474">
    <property type="entry name" value="alpha/beta-Hydrolases"/>
    <property type="match status" value="4"/>
</dbReference>
<dbReference type="Proteomes" id="UP000001940">
    <property type="component" value="Chromosome X"/>
</dbReference>
<dbReference type="EC" id="3.4.16.-" evidence="2"/>
<dbReference type="RefSeq" id="NP_509079.2">
    <property type="nucleotide sequence ID" value="NM_076678.6"/>
</dbReference>
<dbReference type="ESTHER" id="caeel-K10C2.1.3">
    <property type="family name" value="Carboxypeptidase_S10"/>
</dbReference>
<dbReference type="OMA" id="LQMIANF"/>
<organism evidence="4 5">
    <name type="scientific">Caenorhabditis elegans</name>
    <dbReference type="NCBI Taxonomy" id="6239"/>
    <lineage>
        <taxon>Eukaryota</taxon>
        <taxon>Metazoa</taxon>
        <taxon>Ecdysozoa</taxon>
        <taxon>Nematoda</taxon>
        <taxon>Chromadorea</taxon>
        <taxon>Rhabditida</taxon>
        <taxon>Rhabditina</taxon>
        <taxon>Rhabditomorpha</taxon>
        <taxon>Rhabditoidea</taxon>
        <taxon>Rhabditidae</taxon>
        <taxon>Peloderinae</taxon>
        <taxon>Caenorhabditis</taxon>
    </lineage>
</organism>
<dbReference type="GeneID" id="180915"/>
<evidence type="ECO:0000313" key="4">
    <source>
        <dbReference type="EMBL" id="CCD72623.1"/>
    </source>
</evidence>
<dbReference type="Bgee" id="WBGene00019617">
    <property type="expression patterns" value="Expressed in larva and 3 other cell types or tissues"/>
</dbReference>
<dbReference type="STRING" id="6239.K10C2.1.1"/>
<accession>Q94269</accession>
<protein>
    <recommendedName>
        <fullName evidence="2">Carboxypeptidase</fullName>
        <ecNumber evidence="2">3.4.16.-</ecNumber>
    </recommendedName>
</protein>
<dbReference type="AGR" id="WB:WBGene00019617"/>
<dbReference type="PIR" id="T25810">
    <property type="entry name" value="T25810"/>
</dbReference>
<dbReference type="Gene3D" id="3.40.50.12670">
    <property type="match status" value="1"/>
</dbReference>
<feature type="compositionally biased region" description="Low complexity" evidence="3">
    <location>
        <begin position="2233"/>
        <end position="2248"/>
    </location>
</feature>
<keyword evidence="2" id="KW-0378">Hydrolase</keyword>
<dbReference type="MEROPS" id="S10.A60"/>
<proteinExistence type="evidence at protein level"/>
<dbReference type="InterPro" id="IPR029058">
    <property type="entry name" value="AB_hydrolase_fold"/>
</dbReference>
<dbReference type="Reactome" id="R-CEL-6798695">
    <property type="pathway name" value="Neutrophil degranulation"/>
</dbReference>
<dbReference type="PANTHER" id="PTHR11802:SF480">
    <property type="entry name" value="CARBOXYPEPTIDASE"/>
    <property type="match status" value="1"/>
</dbReference>
<dbReference type="SMR" id="Q94269"/>
<dbReference type="AlphaFoldDB" id="Q94269"/>
<dbReference type="WormBase" id="K10C2.1">
    <property type="protein sequence ID" value="CE37128"/>
    <property type="gene ID" value="WBGene00019617"/>
    <property type="gene designation" value="ctsa-2"/>
</dbReference>
<sequence>MLRSLGILCLLGAALAAPSRIASKDTDLVNDLPGLSFTPTFKQYSGYLDGSQGNHLHYWLVESQTNPQTAPIVLWLNGGPGCSSLLGLLSENGPYRIQKDGVTVIENVNSWNKAANVLFLESPRDVGFSYREKSATPDLLYNDDKTATDNALALVQFFQRFPEYQGRDFYITGESYGGVYVPTLTKLVVQMIQNNTTPYINLKGFAVGNGALSRKHLTNSGIDLLYYRGMLGTTQWENLRQCCPDTLNNPLVDCDYSKYVVFDNFGNPSPRNDTNDAQAIACGKMVINLSLNSIWETYNDVYNSYQDCYNFDSSVFGAAEERHAKVHQQTMRKIMRTTLSTTGANDAYNLFSNGFNPFIDQGSLYNKMSTDALNNYPCYIDDATTAWLGRTDVRSALHIPAAAPVWQECSDDINAKYYIQQYPDTTPVFQFLVDSGYPLKVLIYNGDVDLACNYLGDQWFVENLATVSYQMTLTTPRQQWNFTRAGTQNKYIPTLAGYLKSWNYQQFSIDLLTVKGAGHMVPMDRPGPALQIFYNYLYNTNGGYSNQVPYDLTATPLRSQFLAPPQKTWTRKQADRVWNLPGITYGLNFKQYSGYLNGVTGNYLHYWFVESQGNPTTDPLVLWLTGGPGCSGLMAMLTELGPFHPNPDGKTLFENVYSWNKAANVIFLESPRGVGFSVQDPSLNNDTIWDDQRTATDTYLALKDFLTVYPEYINRPFFVTGESYGGVYVPTITSLLIDKIQSGDFAQLNLVGMSIGNGELSAIQQFNSAIMMSYFHGLFSKDDFDSLQPCCNQTKTSSQWFEYCNFAQYIHLGPDGTAIPNDKSFCANKVADLGQQRFWNSLNDVYNIYQDCYQQADRAFGSRMSIKQKKEHMRGFIDQGAKISTSSTDNQGGLACYGTTQAANWINLPDVRSALHVSSAAGAWSACNDTINGLYVQQHNDTTSVFQHILDSKYPLRVLIYNGDVDQACNYLGDQWFIEAFALKNQLPVTKPRADWRYMTQIAGYAKKFDNNAGFSVDLITVKGAGHLVPTDRPGPALQMIANFFRNQDYSNPTVIDTTLHPLKNTYVVAEQLAASLNRSSTGVAHNGNRVHVKVHKVVRAGNFAKTGEQDTVRQPTERDAPPPPPTQTKAQDEVTNLPGLTFTPNFKQYSGYLNASAGNYLHYWLVESQLNATYDPLILWLNGGPGCSSIGGFLEELGPFHVNADGKTLFENTFSWNKAGNVLFLEAPRDVGYSFRSNEFAPDTMYNDTYTASDTVLALASFFNKFPEYQNRPFYITGESYGGIYVPTLTRALINAIQTGTIKNVNLVGVAIGNGELSGIQQINSAVSLLYFRGERDKSDWDAISKCCDTSVPQAYCDYIKYVNIDTSGNVWPKVNDNSLAGQCGQLVTQQGFLDVWTTDNDVYNTFADCYTAPGAGDSKLNELASGIRRVQNRRSKRAADVSPFLPSTLFVDQAKKINYQSTDANGGFTCFSGASSENYMNLPEVRTALHIPTSLPYWTDCNDNMNENYIQQHNDTSSVFTDIFATGYPLRFLIYNGDVDMACQFLGDQWFLEKLAKDNGLAVTRQHGPWNYTQGQFLPRVGGYWKQFTYTNTAKNTKVVFDQLTVKGAGHFVPQDRPGPALQMIYNFVNQLDYNRNLTLDYSRKQLLPQYQPAPVTVPRRKADHIFSLPGVTWNVNFMQHSGYLQATRGNKLFYWFVESQSGNEGDPIILWLQGGPGCASTGGLFSEIGPFFVNPDGETLFENIYSWNKAAHILIIDSPRGVGFSYQDKNVNNDTTWDDDKTALDTYTALEDFFVTYPPHRNSELYITGESYGGVYVPTLTRLLIQKIQAGQSNIQLRGMGIGNGMVSAVNDVRTLPDFLYFHGIYDKPMWEKLRACCPSADSSGDCNYDYYITIDSGVNVIAKQFPNNQTLQDCANLVENLSYDRNWKALYDQYNLYQDCYVTPRDQANPFAMKEKFSRLDVDHKLKTSIPQAITKTAPQDPLSTDATGGYSCWSLGAINNYLSLSHVRDALHIPDSVPRWGFCNKINYANLYNDTTQVFTDILNSGYNLKVLIYNGDVDSVCSMFEAESMINNFAAAQTFVSNQPRGSWMYGGQIGGYVQKFQKNNMTIDLLTVKGAGHMSPTDRPGPVLQMMNNFVHGQGNYNTSIAVSMVRQPLLAQFLEQGIGPVGTSAPVASTSTTNTPSPTNQSPVTQAPPVTLPPPSVATAGPTGPILTVVPVSSAPTSGAVSSTTNTPSPTNQSPVTLPPPSVATAGPTGPILTVVPVSSAPTSGAVSSTATAAPVITTTKTSSVLSVSFSMFIVLITKFLL</sequence>
<dbReference type="PaxDb" id="6239-K10C2.1"/>
<evidence type="ECO:0000256" key="3">
    <source>
        <dbReference type="SAM" id="MobiDB-lite"/>
    </source>
</evidence>
<feature type="compositionally biased region" description="Low complexity" evidence="3">
    <location>
        <begin position="2176"/>
        <end position="2197"/>
    </location>
</feature>
<dbReference type="GO" id="GO:0004185">
    <property type="term" value="F:serine-type carboxypeptidase activity"/>
    <property type="evidence" value="ECO:0000318"/>
    <property type="project" value="GO_Central"/>
</dbReference>
<dbReference type="PROSITE" id="PS00131">
    <property type="entry name" value="CARBOXYPEPT_SER_SER"/>
    <property type="match status" value="4"/>
</dbReference>
<dbReference type="InterPro" id="IPR001563">
    <property type="entry name" value="Peptidase_S10"/>
</dbReference>
<keyword evidence="2" id="KW-0645">Protease</keyword>
<reference evidence="4 5" key="1">
    <citation type="journal article" date="1998" name="Science">
        <title>Genome sequence of the nematode C. elegans: a platform for investigating biology.</title>
        <authorList>
            <consortium name="The C. elegans sequencing consortium"/>
            <person name="Sulson J.E."/>
            <person name="Waterston R."/>
        </authorList>
    </citation>
    <scope>NUCLEOTIDE SEQUENCE [LARGE SCALE GENOMIC DNA]</scope>
    <source>
        <strain evidence="4 5">Bristol N2</strain>
    </source>
</reference>
<feature type="chain" id="PRO_5005144689" description="Carboxypeptidase" evidence="2">
    <location>
        <begin position="17"/>
        <end position="2314"/>
    </location>
</feature>
<dbReference type="PANTHER" id="PTHR11802">
    <property type="entry name" value="SERINE PROTEASE FAMILY S10 SERINE CARBOXYPEPTIDASE"/>
    <property type="match status" value="1"/>
</dbReference>
<dbReference type="EMBL" id="BX284606">
    <property type="protein sequence ID" value="CCD72623.1"/>
    <property type="molecule type" value="Genomic_DNA"/>
</dbReference>
<dbReference type="CTD" id="180915"/>
<keyword evidence="7" id="KW-1267">Proteomics identification</keyword>
<feature type="region of interest" description="Disordered" evidence="3">
    <location>
        <begin position="1104"/>
        <end position="1135"/>
    </location>
</feature>
<dbReference type="OrthoDB" id="443318at2759"/>
<dbReference type="PROSITE" id="PS00560">
    <property type="entry name" value="CARBOXYPEPT_SER_HIS"/>
    <property type="match status" value="3"/>
</dbReference>
<evidence type="ECO:0000313" key="5">
    <source>
        <dbReference type="Proteomes" id="UP000001940"/>
    </source>
</evidence>
<dbReference type="Gene3D" id="3.40.50.1820">
    <property type="entry name" value="alpha/beta hydrolase"/>
    <property type="match status" value="4"/>
</dbReference>
<keyword evidence="2 4" id="KW-0121">Carboxypeptidase</keyword>
<keyword evidence="2" id="KW-0732">Signal</keyword>
<dbReference type="ESTHER" id="caeel-K10C2.1.1">
    <property type="family name" value="Carboxypeptidase_S10"/>
</dbReference>
<dbReference type="UCSC" id="K10C2.1">
    <property type="organism name" value="c. elegans"/>
</dbReference>
<gene>
    <name evidence="4 6" type="primary">ctsa-2</name>
    <name evidence="4" type="ORF">CELE_K10C2.1</name>
    <name evidence="6" type="ORF">K10C2.1</name>
</gene>
<dbReference type="FunCoup" id="Q94269">
    <property type="interactions" value="41"/>
</dbReference>
<dbReference type="MEROPS" id="S10.A64"/>
<dbReference type="GO" id="GO:0045121">
    <property type="term" value="C:membrane raft"/>
    <property type="evidence" value="ECO:0007005"/>
    <property type="project" value="WormBase"/>
</dbReference>
<evidence type="ECO:0000313" key="6">
    <source>
        <dbReference type="WormBase" id="K10C2.1"/>
    </source>
</evidence>
<dbReference type="Reactome" id="R-CEL-2132295">
    <property type="pathway name" value="MHC class II antigen presentation"/>
</dbReference>
<dbReference type="Pfam" id="PF00450">
    <property type="entry name" value="Peptidase_S10"/>
    <property type="match status" value="4"/>
</dbReference>
<dbReference type="FunFam" id="3.40.50.1820:FF:000401">
    <property type="entry name" value="Carboxypeptidase"/>
    <property type="match status" value="1"/>
</dbReference>
<comment type="similarity">
    <text evidence="1 2">Belongs to the peptidase S10 family.</text>
</comment>
<dbReference type="eggNOG" id="KOG1282">
    <property type="taxonomic scope" value="Eukaryota"/>
</dbReference>
<dbReference type="InParanoid" id="Q94269"/>
<dbReference type="FunFam" id="3.40.50.12670:FF:000002">
    <property type="entry name" value="Carboxypeptidase"/>
    <property type="match status" value="3"/>
</dbReference>
<feature type="region of interest" description="Disordered" evidence="3">
    <location>
        <begin position="2176"/>
        <end position="2202"/>
    </location>
</feature>
<feature type="region of interest" description="Disordered" evidence="3">
    <location>
        <begin position="2227"/>
        <end position="2255"/>
    </location>
</feature>
<dbReference type="PRINTS" id="PR00724">
    <property type="entry name" value="CRBOXYPTASEC"/>
</dbReference>
<dbReference type="GO" id="GO:0006508">
    <property type="term" value="P:proteolysis"/>
    <property type="evidence" value="ECO:0007669"/>
    <property type="project" value="UniProtKB-KW"/>
</dbReference>
<dbReference type="InterPro" id="IPR033124">
    <property type="entry name" value="Ser_caboxypep_his_AS"/>
</dbReference>
<dbReference type="HOGENOM" id="CLU_000528_0_0_1"/>
<dbReference type="FunFam" id="3.40.50.12670:FF:000004">
    <property type="entry name" value="Carboxypeptidase"/>
    <property type="match status" value="1"/>
</dbReference>
<feature type="signal peptide" evidence="2">
    <location>
        <begin position="1"/>
        <end position="16"/>
    </location>
</feature>
<evidence type="ECO:0000256" key="1">
    <source>
        <dbReference type="ARBA" id="ARBA00009431"/>
    </source>
</evidence>
<dbReference type="ESTHER" id="caeel-K10C2.1.4">
    <property type="family name" value="Carboxypeptidase_S10"/>
</dbReference>
<evidence type="ECO:0007829" key="7">
    <source>
        <dbReference type="PeptideAtlas" id="Q94269"/>
    </source>
</evidence>
<name>Q94269_CAEEL</name>
<dbReference type="FunFam" id="3.40.50.1820:FF:000222">
    <property type="entry name" value="Carboxypeptidase"/>
    <property type="match status" value="3"/>
</dbReference>
<dbReference type="PeptideAtlas" id="Q94269"/>
<dbReference type="ESTHER" id="caeel-K10C2.1.2">
    <property type="family name" value="Carboxypeptidase_S10"/>
</dbReference>
<dbReference type="InterPro" id="IPR018202">
    <property type="entry name" value="Ser_caboxypep_ser_AS"/>
</dbReference>